<feature type="compositionally biased region" description="Low complexity" evidence="6">
    <location>
        <begin position="231"/>
        <end position="249"/>
    </location>
</feature>
<comment type="subcellular location">
    <subcellularLocation>
        <location evidence="1">Nucleus</location>
    </subcellularLocation>
</comment>
<evidence type="ECO:0000313" key="8">
    <source>
        <dbReference type="EMBL" id="CAL8120359.1"/>
    </source>
</evidence>
<evidence type="ECO:0000256" key="5">
    <source>
        <dbReference type="ARBA" id="ARBA00023306"/>
    </source>
</evidence>
<organism evidence="8 9">
    <name type="scientific">Orchesella dallaii</name>
    <dbReference type="NCBI Taxonomy" id="48710"/>
    <lineage>
        <taxon>Eukaryota</taxon>
        <taxon>Metazoa</taxon>
        <taxon>Ecdysozoa</taxon>
        <taxon>Arthropoda</taxon>
        <taxon>Hexapoda</taxon>
        <taxon>Collembola</taxon>
        <taxon>Entomobryomorpha</taxon>
        <taxon>Entomobryoidea</taxon>
        <taxon>Orchesellidae</taxon>
        <taxon>Orchesellinae</taxon>
        <taxon>Orchesella</taxon>
    </lineage>
</organism>
<comment type="caution">
    <text evidence="8">The sequence shown here is derived from an EMBL/GenBank/DDBJ whole genome shotgun (WGS) entry which is preliminary data.</text>
</comment>
<feature type="compositionally biased region" description="Low complexity" evidence="6">
    <location>
        <begin position="414"/>
        <end position="426"/>
    </location>
</feature>
<dbReference type="Proteomes" id="UP001642540">
    <property type="component" value="Unassembled WGS sequence"/>
</dbReference>
<feature type="region of interest" description="Disordered" evidence="6">
    <location>
        <begin position="208"/>
        <end position="249"/>
    </location>
</feature>
<sequence length="434" mass="46131">MSTRVITPPSMDLNRDITQNCPDGPPPPSVVAIPQAEEGLPEGSATSSSLGCPSPAISPNSGSTMFPMIGTTEHILSMKIRTVPRCLFGPPDPRTAQFAREKVKEIYEHDKNRYNFDFDAEKPLEGPLKWEAVPVAPPTTTSSNVGSYAPKAYALTRLPYLSGGIDRGNVSPPRTTINNNQLPPARQLYFQPEIEREPLFVVRGIEQDSNSRKRYSPTLPSTPMKSRAVESTTTKSPGRSSSSVSSPASQVTSYFSHHLHHQSSSESVLDPAVMLIPSPEASSCSSEDSAHVEMELGEEEEEEVATSVESSSTEDDLKISNVLSTTSNTNDPSSNSITGALSTSSGISSRLCTSSSSSRTSSISSSTRRTKSVSSSSPSRSASPSSPTSSSQPQITRFLPVVRKRPASTSTGKAASDSAPTSSAAATETKRAAM</sequence>
<gene>
    <name evidence="8" type="ORF">ODALV1_LOCUS18959</name>
</gene>
<feature type="compositionally biased region" description="Polar residues" evidence="6">
    <location>
        <begin position="44"/>
        <end position="63"/>
    </location>
</feature>
<evidence type="ECO:0000256" key="3">
    <source>
        <dbReference type="ARBA" id="ARBA00023013"/>
    </source>
</evidence>
<evidence type="ECO:0000256" key="4">
    <source>
        <dbReference type="ARBA" id="ARBA00023242"/>
    </source>
</evidence>
<evidence type="ECO:0000259" key="7">
    <source>
        <dbReference type="Pfam" id="PF02234"/>
    </source>
</evidence>
<feature type="domain" description="Cyclin-dependent kinase inhibitor" evidence="7">
    <location>
        <begin position="86"/>
        <end position="133"/>
    </location>
</feature>
<proteinExistence type="inferred from homology"/>
<dbReference type="InterPro" id="IPR003175">
    <property type="entry name" value="CDI_dom"/>
</dbReference>
<evidence type="ECO:0000313" key="9">
    <source>
        <dbReference type="Proteomes" id="UP001642540"/>
    </source>
</evidence>
<feature type="region of interest" description="Disordered" evidence="6">
    <location>
        <begin position="38"/>
        <end position="63"/>
    </location>
</feature>
<dbReference type="Gene3D" id="4.10.365.10">
    <property type="entry name" value="p27"/>
    <property type="match status" value="1"/>
</dbReference>
<feature type="compositionally biased region" description="Acidic residues" evidence="6">
    <location>
        <begin position="295"/>
        <end position="304"/>
    </location>
</feature>
<feature type="compositionally biased region" description="Low complexity" evidence="6">
    <location>
        <begin position="324"/>
        <end position="391"/>
    </location>
</feature>
<dbReference type="Pfam" id="PF02234">
    <property type="entry name" value="CDI"/>
    <property type="match status" value="1"/>
</dbReference>
<dbReference type="EMBL" id="CAXLJM020000062">
    <property type="protein sequence ID" value="CAL8120359.1"/>
    <property type="molecule type" value="Genomic_DNA"/>
</dbReference>
<evidence type="ECO:0000256" key="2">
    <source>
        <dbReference type="ARBA" id="ARBA00006726"/>
    </source>
</evidence>
<comment type="similarity">
    <text evidence="2">Belongs to the CDI family.</text>
</comment>
<feature type="compositionally biased region" description="Low complexity" evidence="6">
    <location>
        <begin position="278"/>
        <end position="287"/>
    </location>
</feature>
<feature type="region of interest" description="Disordered" evidence="6">
    <location>
        <begin position="278"/>
        <end position="434"/>
    </location>
</feature>
<name>A0ABP1RAD4_9HEXA</name>
<accession>A0ABP1RAD4</accession>
<dbReference type="PANTHER" id="PTHR10265:SF45">
    <property type="entry name" value="DACAPO"/>
    <property type="match status" value="1"/>
</dbReference>
<dbReference type="PANTHER" id="PTHR10265">
    <property type="entry name" value="CYCLIN-DEPENDENT KINASE INHIBITOR 1"/>
    <property type="match status" value="1"/>
</dbReference>
<protein>
    <recommendedName>
        <fullName evidence="7">Cyclin-dependent kinase inhibitor domain-containing protein</fullName>
    </recommendedName>
</protein>
<keyword evidence="4" id="KW-0539">Nucleus</keyword>
<keyword evidence="5" id="KW-0131">Cell cycle</keyword>
<keyword evidence="9" id="KW-1185">Reference proteome</keyword>
<evidence type="ECO:0000256" key="1">
    <source>
        <dbReference type="ARBA" id="ARBA00004123"/>
    </source>
</evidence>
<dbReference type="InterPro" id="IPR044898">
    <property type="entry name" value="CDI_dom_sf"/>
</dbReference>
<evidence type="ECO:0000256" key="6">
    <source>
        <dbReference type="SAM" id="MobiDB-lite"/>
    </source>
</evidence>
<reference evidence="8 9" key="1">
    <citation type="submission" date="2024-08" db="EMBL/GenBank/DDBJ databases">
        <authorList>
            <person name="Cucini C."/>
            <person name="Frati F."/>
        </authorList>
    </citation>
    <scope>NUCLEOTIDE SEQUENCE [LARGE SCALE GENOMIC DNA]</scope>
</reference>
<keyword evidence="3" id="KW-0649">Protein kinase inhibitor</keyword>